<protein>
    <recommendedName>
        <fullName evidence="4">Zn(2)-C6 fungal-type domain-containing protein</fullName>
    </recommendedName>
</protein>
<dbReference type="SMART" id="SM00066">
    <property type="entry name" value="GAL4"/>
    <property type="match status" value="1"/>
</dbReference>
<dbReference type="AlphaFoldDB" id="A0A8H6DT52"/>
<accession>A0A8H6DT52</accession>
<dbReference type="PROSITE" id="PS00463">
    <property type="entry name" value="ZN2_CY6_FUNGAL_1"/>
    <property type="match status" value="1"/>
</dbReference>
<evidence type="ECO:0000259" key="4">
    <source>
        <dbReference type="PROSITE" id="PS50048"/>
    </source>
</evidence>
<evidence type="ECO:0000313" key="5">
    <source>
        <dbReference type="EMBL" id="KAF5846888.1"/>
    </source>
</evidence>
<reference evidence="5" key="1">
    <citation type="submission" date="2019-11" db="EMBL/GenBank/DDBJ databases">
        <title>Bipolaris sorokiniana Genome sequencing.</title>
        <authorList>
            <person name="Wang H."/>
        </authorList>
    </citation>
    <scope>NUCLEOTIDE SEQUENCE</scope>
</reference>
<dbReference type="Pfam" id="PF11951">
    <property type="entry name" value="Fungal_trans_2"/>
    <property type="match status" value="1"/>
</dbReference>
<dbReference type="InterPro" id="IPR036864">
    <property type="entry name" value="Zn2-C6_fun-type_DNA-bd_sf"/>
</dbReference>
<feature type="region of interest" description="Disordered" evidence="3">
    <location>
        <begin position="137"/>
        <end position="182"/>
    </location>
</feature>
<evidence type="ECO:0000256" key="3">
    <source>
        <dbReference type="SAM" id="MobiDB-lite"/>
    </source>
</evidence>
<keyword evidence="2" id="KW-0539">Nucleus</keyword>
<proteinExistence type="predicted"/>
<comment type="subcellular location">
    <subcellularLocation>
        <location evidence="1">Nucleus</location>
    </subcellularLocation>
</comment>
<feature type="region of interest" description="Disordered" evidence="3">
    <location>
        <begin position="197"/>
        <end position="237"/>
    </location>
</feature>
<dbReference type="CDD" id="cd00067">
    <property type="entry name" value="GAL4"/>
    <property type="match status" value="1"/>
</dbReference>
<dbReference type="PANTHER" id="PTHR37534">
    <property type="entry name" value="TRANSCRIPTIONAL ACTIVATOR PROTEIN UGA3"/>
    <property type="match status" value="1"/>
</dbReference>
<sequence>MFKHARSRDGCGACRQKRIKCDETRPNCRNCQGRNVQCPGFARQLRWKSTSLMWGAVRKHPRKTLAMQQLSSAPLNSFTQVAAEPLSPDPSTSKTMVVDQSWPQKPTMHTNAHDSPFAHDHASLHSLPVLPVTSLQTSTLDQRPTAVKESEQRHQANVASPTSPLHTRVSQQPVSLHSSTVRSDDYLHQAEIASPVQILSSDESSSPPTAASSAYELSEDTPRSTSASPDTRIDSGGNQYQTLVLDAIESALGLTPSHAWLCGTEQQSAEDSDFHVCAAAAQVGQQCVDSDNFVLASTLWQRNIWTETETENNLTVHYFDNTCPMVSCFDSRQSPFRKDIPRIMLTCEYLNDCIKALSAAHLANSIRGMDNVALRYQTKAIRGLMSVLQTLQFPSHHKSSDNGLSRVSATFARYQALMAALLLANSAAWVDASAIGLTHHRGARLLFQAWLLDEGIHDTPKDPVVLDREQSFIIGAIVHQECLLSIVIDQPVESLQYLLHFATLAQEQRVHPHPFTGISTPLFIYLAESFALVRQKRNLMSQGERGSDYDVQISRRARELYMLVLAHRPPLVTSVDDTQDPNTPLSHLFAVDAMLRLVILLELIQSFPKVTLDDAPTRQVRQTRLDLAIAILTIVSDLPEPSGANIIISIPLLSAGSALQSTESTPRNIHQGYDLSSNSLDALRSQIAALMHRPATLQMWRDQVSWRVERLRSRVNVAPVKRISAILEAVWHQADKAANSGTCTSRNMVHWMDVMIEGRLETLFG</sequence>
<dbReference type="GO" id="GO:0000976">
    <property type="term" value="F:transcription cis-regulatory region binding"/>
    <property type="evidence" value="ECO:0007669"/>
    <property type="project" value="TreeGrafter"/>
</dbReference>
<gene>
    <name evidence="5" type="ORF">GGP41_003216</name>
</gene>
<dbReference type="PANTHER" id="PTHR37534:SF44">
    <property type="entry name" value="ZN(II)2CYS6 TRANSCRIPTION FACTOR (EUROFUNG)"/>
    <property type="match status" value="1"/>
</dbReference>
<feature type="domain" description="Zn(2)-C6 fungal-type" evidence="4">
    <location>
        <begin position="10"/>
        <end position="38"/>
    </location>
</feature>
<name>A0A8H6DT52_COCSA</name>
<dbReference type="GO" id="GO:0005634">
    <property type="term" value="C:nucleus"/>
    <property type="evidence" value="ECO:0007669"/>
    <property type="project" value="UniProtKB-SubCell"/>
</dbReference>
<dbReference type="GO" id="GO:0008270">
    <property type="term" value="F:zinc ion binding"/>
    <property type="evidence" value="ECO:0007669"/>
    <property type="project" value="InterPro"/>
</dbReference>
<dbReference type="Proteomes" id="UP000624244">
    <property type="component" value="Unassembled WGS sequence"/>
</dbReference>
<comment type="caution">
    <text evidence="5">The sequence shown here is derived from an EMBL/GenBank/DDBJ whole genome shotgun (WGS) entry which is preliminary data.</text>
</comment>
<dbReference type="InterPro" id="IPR021858">
    <property type="entry name" value="Fun_TF"/>
</dbReference>
<dbReference type="Pfam" id="PF00172">
    <property type="entry name" value="Zn_clus"/>
    <property type="match status" value="1"/>
</dbReference>
<dbReference type="InterPro" id="IPR001138">
    <property type="entry name" value="Zn2Cys6_DnaBD"/>
</dbReference>
<dbReference type="SUPFAM" id="SSF57701">
    <property type="entry name" value="Zn2/Cys6 DNA-binding domain"/>
    <property type="match status" value="1"/>
</dbReference>
<dbReference type="Gene3D" id="4.10.240.10">
    <property type="entry name" value="Zn(2)-C6 fungal-type DNA-binding domain"/>
    <property type="match status" value="1"/>
</dbReference>
<feature type="compositionally biased region" description="Polar residues" evidence="3">
    <location>
        <begin position="155"/>
        <end position="181"/>
    </location>
</feature>
<evidence type="ECO:0000313" key="6">
    <source>
        <dbReference type="Proteomes" id="UP000624244"/>
    </source>
</evidence>
<dbReference type="PROSITE" id="PS50048">
    <property type="entry name" value="ZN2_CY6_FUNGAL_2"/>
    <property type="match status" value="1"/>
</dbReference>
<dbReference type="GO" id="GO:0000981">
    <property type="term" value="F:DNA-binding transcription factor activity, RNA polymerase II-specific"/>
    <property type="evidence" value="ECO:0007669"/>
    <property type="project" value="InterPro"/>
</dbReference>
<organism evidence="5 6">
    <name type="scientific">Cochliobolus sativus</name>
    <name type="common">Common root rot and spot blotch fungus</name>
    <name type="synonym">Bipolaris sorokiniana</name>
    <dbReference type="NCBI Taxonomy" id="45130"/>
    <lineage>
        <taxon>Eukaryota</taxon>
        <taxon>Fungi</taxon>
        <taxon>Dikarya</taxon>
        <taxon>Ascomycota</taxon>
        <taxon>Pezizomycotina</taxon>
        <taxon>Dothideomycetes</taxon>
        <taxon>Pleosporomycetidae</taxon>
        <taxon>Pleosporales</taxon>
        <taxon>Pleosporineae</taxon>
        <taxon>Pleosporaceae</taxon>
        <taxon>Bipolaris</taxon>
    </lineage>
</organism>
<feature type="compositionally biased region" description="Low complexity" evidence="3">
    <location>
        <begin position="200"/>
        <end position="214"/>
    </location>
</feature>
<evidence type="ECO:0000256" key="2">
    <source>
        <dbReference type="ARBA" id="ARBA00023242"/>
    </source>
</evidence>
<dbReference type="GO" id="GO:0045944">
    <property type="term" value="P:positive regulation of transcription by RNA polymerase II"/>
    <property type="evidence" value="ECO:0007669"/>
    <property type="project" value="TreeGrafter"/>
</dbReference>
<dbReference type="EMBL" id="WNKQ01000014">
    <property type="protein sequence ID" value="KAF5846888.1"/>
    <property type="molecule type" value="Genomic_DNA"/>
</dbReference>
<evidence type="ECO:0000256" key="1">
    <source>
        <dbReference type="ARBA" id="ARBA00004123"/>
    </source>
</evidence>